<organism evidence="2 3">
    <name type="scientific">Dioszegia hungarica</name>
    <dbReference type="NCBI Taxonomy" id="4972"/>
    <lineage>
        <taxon>Eukaryota</taxon>
        <taxon>Fungi</taxon>
        <taxon>Dikarya</taxon>
        <taxon>Basidiomycota</taxon>
        <taxon>Agaricomycotina</taxon>
        <taxon>Tremellomycetes</taxon>
        <taxon>Tremellales</taxon>
        <taxon>Bulleribasidiaceae</taxon>
        <taxon>Dioszegia</taxon>
    </lineage>
</organism>
<gene>
    <name evidence="2" type="ORF">MKK02DRAFT_32921</name>
</gene>
<evidence type="ECO:0000313" key="2">
    <source>
        <dbReference type="EMBL" id="KAI9635518.1"/>
    </source>
</evidence>
<keyword evidence="3" id="KW-1185">Reference proteome</keyword>
<comment type="caution">
    <text evidence="2">The sequence shown here is derived from an EMBL/GenBank/DDBJ whole genome shotgun (WGS) entry which is preliminary data.</text>
</comment>
<dbReference type="AlphaFoldDB" id="A0AA38LUG9"/>
<name>A0AA38LUG9_9TREE</name>
<evidence type="ECO:0000313" key="3">
    <source>
        <dbReference type="Proteomes" id="UP001164286"/>
    </source>
</evidence>
<protein>
    <submittedName>
        <fullName evidence="2">Uncharacterized protein</fullName>
    </submittedName>
</protein>
<feature type="region of interest" description="Disordered" evidence="1">
    <location>
        <begin position="294"/>
        <end position="325"/>
    </location>
</feature>
<dbReference type="EMBL" id="JAKWFO010000005">
    <property type="protein sequence ID" value="KAI9635518.1"/>
    <property type="molecule type" value="Genomic_DNA"/>
</dbReference>
<feature type="compositionally biased region" description="Pro residues" evidence="1">
    <location>
        <begin position="48"/>
        <end position="60"/>
    </location>
</feature>
<proteinExistence type="predicted"/>
<reference evidence="2" key="1">
    <citation type="journal article" date="2022" name="G3 (Bethesda)">
        <title>High quality genome of the basidiomycete yeast Dioszegia hungarica PDD-24b-2 isolated from cloud water.</title>
        <authorList>
            <person name="Jarrige D."/>
            <person name="Haridas S."/>
            <person name="Bleykasten-Grosshans C."/>
            <person name="Joly M."/>
            <person name="Nadalig T."/>
            <person name="Sancelme M."/>
            <person name="Vuilleumier S."/>
            <person name="Grigoriev I.V."/>
            <person name="Amato P."/>
            <person name="Bringel F."/>
        </authorList>
    </citation>
    <scope>NUCLEOTIDE SEQUENCE</scope>
    <source>
        <strain evidence="2">PDD-24b-2</strain>
    </source>
</reference>
<dbReference type="RefSeq" id="XP_052945295.1">
    <property type="nucleotide sequence ID" value="XM_053088602.1"/>
</dbReference>
<feature type="region of interest" description="Disordered" evidence="1">
    <location>
        <begin position="37"/>
        <end position="61"/>
    </location>
</feature>
<dbReference type="GeneID" id="77727807"/>
<accession>A0AA38LUG9</accession>
<sequence>MVQPGQTQPARGLFPFNPNGGYIPSISPAQFQVQPDLRHQPQNQPNPRFQPPSTQPPTPFGPSYLRDRWYASESVRTAATALHNRIYVPAAFSPDVRYDALFRPIITCAIDWSEVHGPFLTVRMWRWTGWFAPGETGLVVEKFLGRHGLRHPNNKEPAGLALKLEQILAGLPLLKSGMIKLPPNGCAKLLIAARPESSDSMVEVFLEGDGHEVVESGLWEGNLNRLFSGGRVRDASLPLIMALRLAPRLPTFRPEDVPHQDAYDPRVMPIPVLGAVPPQSGTTYHQRQTTAQLRTPPRAAPSLFRGPASPSSTILGTPTGGEAHPTALSDLTTEGIWHLPGPVAGLGNGRF</sequence>
<evidence type="ECO:0000256" key="1">
    <source>
        <dbReference type="SAM" id="MobiDB-lite"/>
    </source>
</evidence>
<dbReference type="Proteomes" id="UP001164286">
    <property type="component" value="Unassembled WGS sequence"/>
</dbReference>